<dbReference type="OrthoDB" id="9784703at2"/>
<accession>A0A1S1X1G2</accession>
<dbReference type="InterPro" id="IPR011055">
    <property type="entry name" value="Dup_hybrid_motif"/>
</dbReference>
<dbReference type="GO" id="GO:0004222">
    <property type="term" value="F:metalloendopeptidase activity"/>
    <property type="evidence" value="ECO:0007669"/>
    <property type="project" value="TreeGrafter"/>
</dbReference>
<evidence type="ECO:0000256" key="1">
    <source>
        <dbReference type="SAM" id="Coils"/>
    </source>
</evidence>
<feature type="chain" id="PRO_5010352670" evidence="3">
    <location>
        <begin position="17"/>
        <end position="446"/>
    </location>
</feature>
<dbReference type="Gene3D" id="2.70.70.10">
    <property type="entry name" value="Glucose Permease (Domain IIA)"/>
    <property type="match status" value="1"/>
</dbReference>
<name>A0A1S1X1G2_9NEIS</name>
<feature type="compositionally biased region" description="Basic and acidic residues" evidence="2">
    <location>
        <begin position="249"/>
        <end position="258"/>
    </location>
</feature>
<dbReference type="Pfam" id="PF01551">
    <property type="entry name" value="Peptidase_M23"/>
    <property type="match status" value="1"/>
</dbReference>
<sequence>MKRYLLIALLAGTAQAADTSSSSSALSAAPHQQDLKNVRKEIDSLKKDLAQKQSVQKEAQSAIKESEQAISQTRQTLATLEQQQNRSAQQLADLNAQIEKSRRSLTEVRQRVGQMLVRQYKNGQHDAMKLMFNDSDPNQSSRDLAYYQHIARADQQLAQQLVAQQKQLQALSAQLEQELARLNNLSSRKAQEKTELEQDKSQQQQQLSKVSGEIKQGQSKLTQLQEDEKHLSNLIAQINREIQRRRAEAARKAAEARKAKLAAAREAARKENERRRKLAENAKKQGKPVPEEAKKPVVVKAEKEEKIDDVADDSAAGRAFASLQGKMKMPVAGQIAGAFGKMRREGTAWKGVFIRTASGQPVHSVADGTVVYADELRGFGKAVIIDHGGNYMTVYTGLSAIAKSSGGSVKAGETLGNTGTLDNGDAGLYFEIRHLGRPLNPQAWTR</sequence>
<dbReference type="AlphaFoldDB" id="A0A1S1X1G2"/>
<dbReference type="InterPro" id="IPR016047">
    <property type="entry name" value="M23ase_b-sheet_dom"/>
</dbReference>
<keyword evidence="1" id="KW-0175">Coiled coil</keyword>
<feature type="domain" description="M23ase beta-sheet core" evidence="4">
    <location>
        <begin position="349"/>
        <end position="441"/>
    </location>
</feature>
<evidence type="ECO:0000256" key="3">
    <source>
        <dbReference type="SAM" id="SignalP"/>
    </source>
</evidence>
<dbReference type="EMBL" id="MKCS01000001">
    <property type="protein sequence ID" value="OHX13269.1"/>
    <property type="molecule type" value="Genomic_DNA"/>
</dbReference>
<protein>
    <submittedName>
        <fullName evidence="5">Peptidase M23</fullName>
    </submittedName>
</protein>
<evidence type="ECO:0000259" key="4">
    <source>
        <dbReference type="Pfam" id="PF01551"/>
    </source>
</evidence>
<dbReference type="SUPFAM" id="SSF51261">
    <property type="entry name" value="Duplicated hybrid motif"/>
    <property type="match status" value="1"/>
</dbReference>
<proteinExistence type="predicted"/>
<organism evidence="5 6">
    <name type="scientific">Chromobacterium sphagni</name>
    <dbReference type="NCBI Taxonomy" id="1903179"/>
    <lineage>
        <taxon>Bacteria</taxon>
        <taxon>Pseudomonadati</taxon>
        <taxon>Pseudomonadota</taxon>
        <taxon>Betaproteobacteria</taxon>
        <taxon>Neisseriales</taxon>
        <taxon>Chromobacteriaceae</taxon>
        <taxon>Chromobacterium</taxon>
    </lineage>
</organism>
<dbReference type="Gene3D" id="6.10.250.3150">
    <property type="match status" value="1"/>
</dbReference>
<dbReference type="STRING" id="1903179.BI347_06935"/>
<evidence type="ECO:0000256" key="2">
    <source>
        <dbReference type="SAM" id="MobiDB-lite"/>
    </source>
</evidence>
<dbReference type="PANTHER" id="PTHR21666:SF270">
    <property type="entry name" value="MUREIN HYDROLASE ACTIVATOR ENVC"/>
    <property type="match status" value="1"/>
</dbReference>
<dbReference type="CDD" id="cd12797">
    <property type="entry name" value="M23_peptidase"/>
    <property type="match status" value="1"/>
</dbReference>
<comment type="caution">
    <text evidence="5">The sequence shown here is derived from an EMBL/GenBank/DDBJ whole genome shotgun (WGS) entry which is preliminary data.</text>
</comment>
<keyword evidence="3" id="KW-0732">Signal</keyword>
<evidence type="ECO:0000313" key="5">
    <source>
        <dbReference type="EMBL" id="OHX13269.1"/>
    </source>
</evidence>
<feature type="signal peptide" evidence="3">
    <location>
        <begin position="1"/>
        <end position="16"/>
    </location>
</feature>
<dbReference type="Proteomes" id="UP000180088">
    <property type="component" value="Unassembled WGS sequence"/>
</dbReference>
<dbReference type="InterPro" id="IPR050570">
    <property type="entry name" value="Cell_wall_metabolism_enzyme"/>
</dbReference>
<gene>
    <name evidence="5" type="ORF">BI347_06935</name>
</gene>
<feature type="coiled-coil region" evidence="1">
    <location>
        <begin position="35"/>
        <end position="111"/>
    </location>
</feature>
<dbReference type="PANTHER" id="PTHR21666">
    <property type="entry name" value="PEPTIDASE-RELATED"/>
    <property type="match status" value="1"/>
</dbReference>
<reference evidence="5 6" key="1">
    <citation type="submission" date="2016-09" db="EMBL/GenBank/DDBJ databases">
        <title>Chromobacterium muskegensis sp. nov., an insecticidal bacterium isolated from Sphagnum bogs.</title>
        <authorList>
            <person name="Sparks M.E."/>
            <person name="Blackburn M.B."/>
            <person name="Gundersen-Rindal D.E."/>
            <person name="Mitchell A."/>
            <person name="Farrar R."/>
            <person name="Kuhar D."/>
        </authorList>
    </citation>
    <scope>NUCLEOTIDE SEQUENCE [LARGE SCALE GENOMIC DNA]</scope>
    <source>
        <strain evidence="5 6">37-2</strain>
    </source>
</reference>
<feature type="region of interest" description="Disordered" evidence="2">
    <location>
        <begin position="249"/>
        <end position="298"/>
    </location>
</feature>
<evidence type="ECO:0000313" key="6">
    <source>
        <dbReference type="Proteomes" id="UP000180088"/>
    </source>
</evidence>
<feature type="region of interest" description="Disordered" evidence="2">
    <location>
        <begin position="188"/>
        <end position="225"/>
    </location>
</feature>
<dbReference type="RefSeq" id="WP_071115574.1">
    <property type="nucleotide sequence ID" value="NZ_MKCS01000001.1"/>
</dbReference>
<feature type="compositionally biased region" description="Basic and acidic residues" evidence="2">
    <location>
        <begin position="266"/>
        <end position="298"/>
    </location>
</feature>
<feature type="compositionally biased region" description="Basic and acidic residues" evidence="2">
    <location>
        <begin position="189"/>
        <end position="200"/>
    </location>
</feature>